<protein>
    <recommendedName>
        <fullName evidence="2 5">DNA mismatch repair protein MutL</fullName>
    </recommendedName>
</protein>
<dbReference type="PANTHER" id="PTHR10073:SF12">
    <property type="entry name" value="DNA MISMATCH REPAIR PROTEIN MLH1"/>
    <property type="match status" value="1"/>
</dbReference>
<dbReference type="GO" id="GO:0140664">
    <property type="term" value="F:ATP-dependent DNA damage sensor activity"/>
    <property type="evidence" value="ECO:0007669"/>
    <property type="project" value="InterPro"/>
</dbReference>
<dbReference type="InterPro" id="IPR020667">
    <property type="entry name" value="DNA_mismatch_repair_MutL"/>
</dbReference>
<dbReference type="GO" id="GO:0030983">
    <property type="term" value="F:mismatched DNA binding"/>
    <property type="evidence" value="ECO:0007669"/>
    <property type="project" value="InterPro"/>
</dbReference>
<dbReference type="Proteomes" id="UP000019141">
    <property type="component" value="Unassembled WGS sequence"/>
</dbReference>
<dbReference type="InterPro" id="IPR042121">
    <property type="entry name" value="MutL_C_regsub"/>
</dbReference>
<dbReference type="Gene3D" id="3.30.230.10">
    <property type="match status" value="1"/>
</dbReference>
<comment type="function">
    <text evidence="5">This protein is involved in the repair of mismatches in DNA. It is required for dam-dependent methyl-directed DNA mismatch repair. May act as a 'molecular matchmaker', a protein that promotes the formation of a stable complex between two or more DNA-binding proteins in an ATP-dependent manner without itself being part of a final effector complex.</text>
</comment>
<evidence type="ECO:0000256" key="4">
    <source>
        <dbReference type="ARBA" id="ARBA00023204"/>
    </source>
</evidence>
<comment type="caution">
    <text evidence="8">The sequence shown here is derived from an EMBL/GenBank/DDBJ whole genome shotgun (WGS) entry which is preliminary data.</text>
</comment>
<dbReference type="PATRIC" id="fig|1429438.4.peg.7212"/>
<reference evidence="8 9" key="1">
    <citation type="journal article" date="2014" name="Nature">
        <title>An environmental bacterial taxon with a large and distinct metabolic repertoire.</title>
        <authorList>
            <person name="Wilson M.C."/>
            <person name="Mori T."/>
            <person name="Ruckert C."/>
            <person name="Uria A.R."/>
            <person name="Helf M.J."/>
            <person name="Takada K."/>
            <person name="Gernert C."/>
            <person name="Steffens U.A."/>
            <person name="Heycke N."/>
            <person name="Schmitt S."/>
            <person name="Rinke C."/>
            <person name="Helfrich E.J."/>
            <person name="Brachmann A.O."/>
            <person name="Gurgui C."/>
            <person name="Wakimoto T."/>
            <person name="Kracht M."/>
            <person name="Crusemann M."/>
            <person name="Hentschel U."/>
            <person name="Abe I."/>
            <person name="Matsunaga S."/>
            <person name="Kalinowski J."/>
            <person name="Takeyama H."/>
            <person name="Piel J."/>
        </authorList>
    </citation>
    <scope>NUCLEOTIDE SEQUENCE [LARGE SCALE GENOMIC DNA]</scope>
    <source>
        <strain evidence="9">TSY1</strain>
    </source>
</reference>
<dbReference type="InterPro" id="IPR036890">
    <property type="entry name" value="HATPase_C_sf"/>
</dbReference>
<name>W4L6T5_ENTF1</name>
<dbReference type="Pfam" id="PF08676">
    <property type="entry name" value="MutL_C"/>
    <property type="match status" value="1"/>
</dbReference>
<evidence type="ECO:0000256" key="5">
    <source>
        <dbReference type="HAMAP-Rule" id="MF_00149"/>
    </source>
</evidence>
<dbReference type="CDD" id="cd00782">
    <property type="entry name" value="MutL_Trans"/>
    <property type="match status" value="1"/>
</dbReference>
<feature type="domain" description="MutL C-terminal dimerisation" evidence="6">
    <location>
        <begin position="374"/>
        <end position="514"/>
    </location>
</feature>
<dbReference type="InterPro" id="IPR037198">
    <property type="entry name" value="MutL_C_sf"/>
</dbReference>
<dbReference type="InterPro" id="IPR013507">
    <property type="entry name" value="DNA_mismatch_S5_2-like"/>
</dbReference>
<dbReference type="GO" id="GO:0032300">
    <property type="term" value="C:mismatch repair complex"/>
    <property type="evidence" value="ECO:0007669"/>
    <property type="project" value="InterPro"/>
</dbReference>
<dbReference type="SUPFAM" id="SSF118116">
    <property type="entry name" value="DNA mismatch repair protein MutL"/>
    <property type="match status" value="1"/>
</dbReference>
<dbReference type="GO" id="GO:0016887">
    <property type="term" value="F:ATP hydrolysis activity"/>
    <property type="evidence" value="ECO:0007669"/>
    <property type="project" value="InterPro"/>
</dbReference>
<dbReference type="GO" id="GO:0005524">
    <property type="term" value="F:ATP binding"/>
    <property type="evidence" value="ECO:0007669"/>
    <property type="project" value="InterPro"/>
</dbReference>
<feature type="domain" description="DNA mismatch repair protein S5" evidence="7">
    <location>
        <begin position="210"/>
        <end position="328"/>
    </location>
</feature>
<dbReference type="CDD" id="cd16926">
    <property type="entry name" value="HATPase_MutL-MLH-PMS-like"/>
    <property type="match status" value="1"/>
</dbReference>
<gene>
    <name evidence="5" type="primary">mutL</name>
    <name evidence="8" type="ORF">ETSY1_38425</name>
</gene>
<evidence type="ECO:0000313" key="8">
    <source>
        <dbReference type="EMBL" id="ETW93619.1"/>
    </source>
</evidence>
<dbReference type="Gene3D" id="3.30.565.10">
    <property type="entry name" value="Histidine kinase-like ATPase, C-terminal domain"/>
    <property type="match status" value="1"/>
</dbReference>
<dbReference type="PANTHER" id="PTHR10073">
    <property type="entry name" value="DNA MISMATCH REPAIR PROTEIN MLH, PMS, MUTL"/>
    <property type="match status" value="1"/>
</dbReference>
<sequence>MTPRVQRLDPDTASRIAAGEVIERPASVVKELIENALDAASTRIDIVLENGGRRLIQVTDNGMGMSAEDAELALERFTTSKIRILDDLTQLTTLGFRGEALPSMATMAEVEIATRQAGEIEGVQVQSSGTAALTVQPIGCPIGTRVRVHRLFARIPVRLNALRSISRELKHIHELVAHYALIYPHVTFQLQHDGRRLLFAPASADWTPRLAVMFDRQVMPYMRPVQWQSIDMQVFGAISAPEINRSTRQRQFFWVNGRPVRSTLISAALGRAYGARLPPGRYPLAALGVVLPASLVDVNVHPRKQEVTFVHERAIFAAVQEASDITLQHGEGAEMDWHDDTPEIWPGWSAVDVIIAEPGAPYGDTDSSPSAWRPMGQIGHTYLAANGPEGLLLLDQHATHESILYANLMRADQSPFELSEPLVLTLSADQERWLQAVEPVLTALGFETEPFGRATLLVRSVPLILADLMQAPQLLDALQEARQRLTAQASPETVQEQLCAALSCRTAIRAGDVLSDDQAARLVDAVGRRQVPYTCPHGRPTYVALTMADLERRFLRFFPLDTPARDC</sequence>
<dbReference type="EMBL" id="AZHW01001201">
    <property type="protein sequence ID" value="ETW93619.1"/>
    <property type="molecule type" value="Genomic_DNA"/>
</dbReference>
<dbReference type="Pfam" id="PF13589">
    <property type="entry name" value="HATPase_c_3"/>
    <property type="match status" value="1"/>
</dbReference>
<proteinExistence type="inferred from homology"/>
<dbReference type="NCBIfam" id="TIGR00585">
    <property type="entry name" value="mutl"/>
    <property type="match status" value="1"/>
</dbReference>
<dbReference type="PROSITE" id="PS00058">
    <property type="entry name" value="DNA_MISMATCH_REPAIR_1"/>
    <property type="match status" value="1"/>
</dbReference>
<evidence type="ECO:0000256" key="2">
    <source>
        <dbReference type="ARBA" id="ARBA00021975"/>
    </source>
</evidence>
<dbReference type="SUPFAM" id="SSF55874">
    <property type="entry name" value="ATPase domain of HSP90 chaperone/DNA topoisomerase II/histidine kinase"/>
    <property type="match status" value="1"/>
</dbReference>
<dbReference type="InterPro" id="IPR038973">
    <property type="entry name" value="MutL/Mlh/Pms-like"/>
</dbReference>
<dbReference type="AlphaFoldDB" id="W4L6T5"/>
<dbReference type="Gene3D" id="3.30.1370.100">
    <property type="entry name" value="MutL, C-terminal domain, regulatory subdomain"/>
    <property type="match status" value="1"/>
</dbReference>
<dbReference type="Pfam" id="PF01119">
    <property type="entry name" value="DNA_mis_repair"/>
    <property type="match status" value="1"/>
</dbReference>
<comment type="similarity">
    <text evidence="1 5">Belongs to the DNA mismatch repair MutL/HexB family.</text>
</comment>
<keyword evidence="9" id="KW-1185">Reference proteome</keyword>
<accession>W4L6T5</accession>
<evidence type="ECO:0000256" key="1">
    <source>
        <dbReference type="ARBA" id="ARBA00006082"/>
    </source>
</evidence>
<dbReference type="SUPFAM" id="SSF54211">
    <property type="entry name" value="Ribosomal protein S5 domain 2-like"/>
    <property type="match status" value="1"/>
</dbReference>
<evidence type="ECO:0000259" key="6">
    <source>
        <dbReference type="SMART" id="SM00853"/>
    </source>
</evidence>
<dbReference type="HOGENOM" id="CLU_004131_4_1_7"/>
<dbReference type="InterPro" id="IPR042120">
    <property type="entry name" value="MutL_C_dimsub"/>
</dbReference>
<dbReference type="SMART" id="SM01340">
    <property type="entry name" value="DNA_mis_repair"/>
    <property type="match status" value="1"/>
</dbReference>
<dbReference type="InterPro" id="IPR002099">
    <property type="entry name" value="MutL/Mlh/PMS"/>
</dbReference>
<keyword evidence="4 5" id="KW-0234">DNA repair</keyword>
<dbReference type="InterPro" id="IPR020568">
    <property type="entry name" value="Ribosomal_Su5_D2-typ_SF"/>
</dbReference>
<organism evidence="8 9">
    <name type="scientific">Entotheonella factor</name>
    <dbReference type="NCBI Taxonomy" id="1429438"/>
    <lineage>
        <taxon>Bacteria</taxon>
        <taxon>Pseudomonadati</taxon>
        <taxon>Nitrospinota/Tectimicrobiota group</taxon>
        <taxon>Candidatus Tectimicrobiota</taxon>
        <taxon>Candidatus Entotheonellia</taxon>
        <taxon>Candidatus Entotheonellales</taxon>
        <taxon>Candidatus Entotheonellaceae</taxon>
        <taxon>Candidatus Entotheonella</taxon>
    </lineage>
</organism>
<dbReference type="InterPro" id="IPR014790">
    <property type="entry name" value="MutL_C"/>
</dbReference>
<dbReference type="HAMAP" id="MF_00149">
    <property type="entry name" value="DNA_mis_repair"/>
    <property type="match status" value="1"/>
</dbReference>
<dbReference type="InterPro" id="IPR014721">
    <property type="entry name" value="Ribsml_uS5_D2-typ_fold_subgr"/>
</dbReference>
<keyword evidence="3 5" id="KW-0227">DNA damage</keyword>
<evidence type="ECO:0000256" key="3">
    <source>
        <dbReference type="ARBA" id="ARBA00022763"/>
    </source>
</evidence>
<dbReference type="InterPro" id="IPR014762">
    <property type="entry name" value="DNA_mismatch_repair_CS"/>
</dbReference>
<dbReference type="SMART" id="SM00853">
    <property type="entry name" value="MutL_C"/>
    <property type="match status" value="1"/>
</dbReference>
<dbReference type="Gene3D" id="3.30.1540.20">
    <property type="entry name" value="MutL, C-terminal domain, dimerisation subdomain"/>
    <property type="match status" value="1"/>
</dbReference>
<evidence type="ECO:0000259" key="7">
    <source>
        <dbReference type="SMART" id="SM01340"/>
    </source>
</evidence>
<evidence type="ECO:0000313" key="9">
    <source>
        <dbReference type="Proteomes" id="UP000019141"/>
    </source>
</evidence>
<dbReference type="FunFam" id="3.30.565.10:FF:000003">
    <property type="entry name" value="DNA mismatch repair endonuclease MutL"/>
    <property type="match status" value="1"/>
</dbReference>
<dbReference type="GO" id="GO:0006298">
    <property type="term" value="P:mismatch repair"/>
    <property type="evidence" value="ECO:0007669"/>
    <property type="project" value="UniProtKB-UniRule"/>
</dbReference>